<name>A0A365H2M6_9ACTN</name>
<keyword evidence="2" id="KW-0378">Hydrolase</keyword>
<evidence type="ECO:0000313" key="4">
    <source>
        <dbReference type="EMBL" id="RAY13350.1"/>
    </source>
</evidence>
<accession>A0A365H2M6</accession>
<comment type="caution">
    <text evidence="4">The sequence shown here is derived from an EMBL/GenBank/DDBJ whole genome shotgun (WGS) entry which is preliminary data.</text>
</comment>
<proteinExistence type="predicted"/>
<dbReference type="InterPro" id="IPR023476">
    <property type="entry name" value="Pep_tRNA_hydro_II_dom_sf"/>
</dbReference>
<evidence type="ECO:0000256" key="2">
    <source>
        <dbReference type="ARBA" id="ARBA00022801"/>
    </source>
</evidence>
<reference evidence="4 5" key="1">
    <citation type="submission" date="2018-06" db="EMBL/GenBank/DDBJ databases">
        <title>Actinomadura craniellae sp. nov. isolated from marine sponge Craniella sp.</title>
        <authorList>
            <person name="Li L."/>
            <person name="Xu Q.H."/>
            <person name="Lin H.W."/>
            <person name="Lu Y.H."/>
        </authorList>
    </citation>
    <scope>NUCLEOTIDE SEQUENCE [LARGE SCALE GENOMIC DNA]</scope>
    <source>
        <strain evidence="4 5">LHW63021</strain>
    </source>
</reference>
<sequence>MVVRADLPPGDQVCQALHAALEFAVAHPGLLRDWHAASNTVVVLAVPDELSLGWLRDDAAAAGLRTAGFHEPDLGGALTAAALEPAAHRLVSHLPLALARRGGDT</sequence>
<comment type="catalytic activity">
    <reaction evidence="3">
        <text>an N-acyl-L-alpha-aminoacyl-tRNA + H2O = an N-acyl-L-amino acid + a tRNA + H(+)</text>
        <dbReference type="Rhea" id="RHEA:54448"/>
        <dbReference type="Rhea" id="RHEA-COMP:10123"/>
        <dbReference type="Rhea" id="RHEA-COMP:13883"/>
        <dbReference type="ChEBI" id="CHEBI:15377"/>
        <dbReference type="ChEBI" id="CHEBI:15378"/>
        <dbReference type="ChEBI" id="CHEBI:59874"/>
        <dbReference type="ChEBI" id="CHEBI:78442"/>
        <dbReference type="ChEBI" id="CHEBI:138191"/>
        <dbReference type="EC" id="3.1.1.29"/>
    </reaction>
</comment>
<keyword evidence="5" id="KW-1185">Reference proteome</keyword>
<dbReference type="AlphaFoldDB" id="A0A365H2M6"/>
<dbReference type="Pfam" id="PF01981">
    <property type="entry name" value="PTH2"/>
    <property type="match status" value="1"/>
</dbReference>
<dbReference type="RefSeq" id="WP_111869474.1">
    <property type="nucleotide sequence ID" value="NZ_QLYX01000009.1"/>
</dbReference>
<dbReference type="SUPFAM" id="SSF102462">
    <property type="entry name" value="Peptidyl-tRNA hydrolase II"/>
    <property type="match status" value="1"/>
</dbReference>
<protein>
    <recommendedName>
        <fullName evidence="1">peptidyl-tRNA hydrolase</fullName>
        <ecNumber evidence="1">3.1.1.29</ecNumber>
    </recommendedName>
</protein>
<dbReference type="GO" id="GO:0004045">
    <property type="term" value="F:peptidyl-tRNA hydrolase activity"/>
    <property type="evidence" value="ECO:0007669"/>
    <property type="project" value="UniProtKB-EC"/>
</dbReference>
<dbReference type="Gene3D" id="3.40.1490.10">
    <property type="entry name" value="Bit1"/>
    <property type="match status" value="1"/>
</dbReference>
<gene>
    <name evidence="4" type="ORF">DPM19_19945</name>
</gene>
<evidence type="ECO:0000256" key="3">
    <source>
        <dbReference type="ARBA" id="ARBA00048707"/>
    </source>
</evidence>
<dbReference type="InterPro" id="IPR002833">
    <property type="entry name" value="PTH2"/>
</dbReference>
<evidence type="ECO:0000256" key="1">
    <source>
        <dbReference type="ARBA" id="ARBA00013260"/>
    </source>
</evidence>
<dbReference type="OrthoDB" id="5195755at2"/>
<dbReference type="EMBL" id="QLYX01000009">
    <property type="protein sequence ID" value="RAY13350.1"/>
    <property type="molecule type" value="Genomic_DNA"/>
</dbReference>
<dbReference type="Proteomes" id="UP000251891">
    <property type="component" value="Unassembled WGS sequence"/>
</dbReference>
<evidence type="ECO:0000313" key="5">
    <source>
        <dbReference type="Proteomes" id="UP000251891"/>
    </source>
</evidence>
<dbReference type="EC" id="3.1.1.29" evidence="1"/>
<organism evidence="4 5">
    <name type="scientific">Actinomadura craniellae</name>
    <dbReference type="NCBI Taxonomy" id="2231787"/>
    <lineage>
        <taxon>Bacteria</taxon>
        <taxon>Bacillati</taxon>
        <taxon>Actinomycetota</taxon>
        <taxon>Actinomycetes</taxon>
        <taxon>Streptosporangiales</taxon>
        <taxon>Thermomonosporaceae</taxon>
        <taxon>Actinomadura</taxon>
    </lineage>
</organism>